<dbReference type="InterPro" id="IPR043765">
    <property type="entry name" value="DUF5711"/>
</dbReference>
<accession>A0ABT6NFK1</accession>
<dbReference type="Proteomes" id="UP001158045">
    <property type="component" value="Unassembled WGS sequence"/>
</dbReference>
<evidence type="ECO:0000313" key="1">
    <source>
        <dbReference type="EMBL" id="MDH8679206.1"/>
    </source>
</evidence>
<organism evidence="1 2">
    <name type="scientific">Fusibacter bizertensis</name>
    <dbReference type="NCBI Taxonomy" id="1488331"/>
    <lineage>
        <taxon>Bacteria</taxon>
        <taxon>Bacillati</taxon>
        <taxon>Bacillota</taxon>
        <taxon>Clostridia</taxon>
        <taxon>Eubacteriales</taxon>
        <taxon>Eubacteriales Family XII. Incertae Sedis</taxon>
        <taxon>Fusibacter</taxon>
    </lineage>
</organism>
<dbReference type="EMBL" id="JARYZI010000010">
    <property type="protein sequence ID" value="MDH8679206.1"/>
    <property type="molecule type" value="Genomic_DNA"/>
</dbReference>
<gene>
    <name evidence="1" type="ORF">QE109_13700</name>
</gene>
<sequence>MKKSLSLIVLLICILFVMQFESIVSEASKLFNENYKLKNQIYFNLNNDFEYRAQIFTIDDAFVIVGRAKVQYISNEGELIWEKDVSSQNVSVAPGTNFFILAEKKAGDIFVINKQGEIIEKRFALGAIESVKSFDDGYVGVIKADHEFVLLDQKLKTVCSTKLPSGIILDYDLMANRQNIAFLLLDLNHTEFNSKLVITTFNGNIVSGSNIAEEIGYGMTLLKDKIVVLVDNALFYYDYNGKRIHEVNIEQTISSFLLSNDSYLYLNNQGNNNITIETPPEKLISLNAQGDILEDFKPDLLSILGMKKLGDQLMIFNKDQVQIIGSAGEVKEVYNATDEIKAIHVINDTSFAIEYINHLDVYTQK</sequence>
<comment type="caution">
    <text evidence="1">The sequence shown here is derived from an EMBL/GenBank/DDBJ whole genome shotgun (WGS) entry which is preliminary data.</text>
</comment>
<reference evidence="1 2" key="1">
    <citation type="submission" date="2023-04" db="EMBL/GenBank/DDBJ databases">
        <title>Fusibacter bizertensis strain WBS, isolated from littoral bottom sediments of the Arctic seas - biochemical and genomic analysis.</title>
        <authorList>
            <person name="Brioukhanov A.L."/>
        </authorList>
    </citation>
    <scope>NUCLEOTIDE SEQUENCE [LARGE SCALE GENOMIC DNA]</scope>
    <source>
        <strain evidence="1 2">WBS</strain>
    </source>
</reference>
<keyword evidence="2" id="KW-1185">Reference proteome</keyword>
<dbReference type="Pfam" id="PF18975">
    <property type="entry name" value="DUF5711"/>
    <property type="match status" value="1"/>
</dbReference>
<protein>
    <submittedName>
        <fullName evidence="1">DUF5711 family protein</fullName>
    </submittedName>
</protein>
<evidence type="ECO:0000313" key="2">
    <source>
        <dbReference type="Proteomes" id="UP001158045"/>
    </source>
</evidence>
<name>A0ABT6NFK1_9FIRM</name>
<dbReference type="RefSeq" id="WP_281095100.1">
    <property type="nucleotide sequence ID" value="NZ_JARYZI010000010.1"/>
</dbReference>
<proteinExistence type="predicted"/>